<name>A0A140GQ02_CLOPF</name>
<dbReference type="InterPro" id="IPR035628">
    <property type="entry name" value="TcpC_C"/>
</dbReference>
<dbReference type="Proteomes" id="UP000070260">
    <property type="component" value="Plasmid pJFP838C"/>
</dbReference>
<dbReference type="EMBL" id="CP013040">
    <property type="protein sequence ID" value="AMN30611.1"/>
    <property type="molecule type" value="Genomic_DNA"/>
</dbReference>
<protein>
    <submittedName>
        <fullName evidence="3">TcpC</fullName>
    </submittedName>
</protein>
<dbReference type="AlphaFoldDB" id="A0A140GQ02"/>
<keyword evidence="2" id="KW-0812">Transmembrane</keyword>
<dbReference type="CDD" id="cd16386">
    <property type="entry name" value="TcpC_N"/>
    <property type="match status" value="1"/>
</dbReference>
<accession>A0A140GQ02</accession>
<gene>
    <name evidence="3" type="ORF">JFP838_pC0029</name>
</gene>
<keyword evidence="2" id="KW-0472">Membrane</keyword>
<feature type="compositionally biased region" description="Basic residues" evidence="1">
    <location>
        <begin position="15"/>
        <end position="29"/>
    </location>
</feature>
<dbReference type="Pfam" id="PF12642">
    <property type="entry name" value="TpcC"/>
    <property type="match status" value="1"/>
</dbReference>
<dbReference type="CDD" id="cd16428">
    <property type="entry name" value="TcpC_C"/>
    <property type="match status" value="1"/>
</dbReference>
<dbReference type="PATRIC" id="fig|1502.177.peg.3731"/>
<dbReference type="InterPro" id="IPR024735">
    <property type="entry name" value="TcpC"/>
</dbReference>
<keyword evidence="3" id="KW-0614">Plasmid</keyword>
<sequence length="362" mass="41837">MRIVFRKNKENTKPKKEKKEKKSFFRKKDKSNMDLEDSVANLDKQVNGVKEKKLVSVMPFRIARAFIWVLIGILCFRGGVSVFKGNQSEALKKENEKILNNMEKQSSLETQAFSFAEEFAWDYFSRYPSDTQDFVRRITKYTTEQLANEMNNGTYSDVIYTSAFYFEKYSENQVNVSVKARVRVYTPKAGQEETPKDQLQYDTNLVDYYLEVPIVFDKDMNMSVDALPVMTAPPEKAYFKNKEFSGTSENDADKTKKITDSVSQFFKAYYEQNQTQIDYFLVDGADIKGAGQKFSFNKIDRINIYKLSDKEFLAIVDLNVDSFGNAIKQGFNLTVVQEGDKFLVKTLEPRTSNIDLNNKSNN</sequence>
<evidence type="ECO:0000256" key="2">
    <source>
        <dbReference type="SAM" id="Phobius"/>
    </source>
</evidence>
<dbReference type="Gene3D" id="3.10.450.540">
    <property type="match status" value="2"/>
</dbReference>
<keyword evidence="2" id="KW-1133">Transmembrane helix</keyword>
<organism evidence="3 4">
    <name type="scientific">Clostridium perfringens</name>
    <dbReference type="NCBI Taxonomy" id="1502"/>
    <lineage>
        <taxon>Bacteria</taxon>
        <taxon>Bacillati</taxon>
        <taxon>Bacillota</taxon>
        <taxon>Clostridia</taxon>
        <taxon>Eubacteriales</taxon>
        <taxon>Clostridiaceae</taxon>
        <taxon>Clostridium</taxon>
    </lineage>
</organism>
<evidence type="ECO:0000313" key="3">
    <source>
        <dbReference type="EMBL" id="AMN30611.1"/>
    </source>
</evidence>
<reference evidence="3 4" key="1">
    <citation type="journal article" date="2016" name="PLoS ONE">
        <title>Plasmid Characterization and Chromosome Analysis of Two netF+ Clostridium perfringens Isolates Associated with Foal and Canine Necrotizing Enteritis.</title>
        <authorList>
            <person name="Mehdizadeh Gohari I."/>
            <person name="Kropinski A.M."/>
            <person name="Weese S.J."/>
            <person name="Parreira V.R."/>
            <person name="Whitehead A.E."/>
            <person name="Boerlin P."/>
            <person name="Prescott J.F."/>
        </authorList>
    </citation>
    <scope>NUCLEOTIDE SEQUENCE [LARGE SCALE GENOMIC DNA]</scope>
    <source>
        <strain evidence="3 4">JP838</strain>
        <plasmid evidence="4">Plasmid pJFP838C</plasmid>
    </source>
</reference>
<feature type="region of interest" description="Disordered" evidence="1">
    <location>
        <begin position="1"/>
        <end position="29"/>
    </location>
</feature>
<proteinExistence type="predicted"/>
<evidence type="ECO:0000313" key="4">
    <source>
        <dbReference type="Proteomes" id="UP000070260"/>
    </source>
</evidence>
<evidence type="ECO:0000256" key="1">
    <source>
        <dbReference type="SAM" id="MobiDB-lite"/>
    </source>
</evidence>
<geneLocation type="plasmid" evidence="3 4">
    <name>pJFP838C</name>
</geneLocation>
<feature type="transmembrane region" description="Helical" evidence="2">
    <location>
        <begin position="62"/>
        <end position="83"/>
    </location>
</feature>